<dbReference type="InterPro" id="IPR022254">
    <property type="entry name" value="DUF3775"/>
</dbReference>
<evidence type="ECO:0000313" key="2">
    <source>
        <dbReference type="EMBL" id="KAB0267138.1"/>
    </source>
</evidence>
<dbReference type="EMBL" id="VCMV01000014">
    <property type="protein sequence ID" value="KAB0267138.1"/>
    <property type="molecule type" value="Genomic_DNA"/>
</dbReference>
<name>A0A5N3PBL4_9HYPH</name>
<dbReference type="OrthoDB" id="5641374at2"/>
<dbReference type="Proteomes" id="UP000325684">
    <property type="component" value="Unassembled WGS sequence"/>
</dbReference>
<protein>
    <submittedName>
        <fullName evidence="2">DUF3775 domain-containing protein</fullName>
    </submittedName>
</protein>
<proteinExistence type="predicted"/>
<dbReference type="RefSeq" id="WP_150944651.1">
    <property type="nucleotide sequence ID" value="NZ_VCMV01000014.1"/>
</dbReference>
<evidence type="ECO:0000313" key="3">
    <source>
        <dbReference type="Proteomes" id="UP000325684"/>
    </source>
</evidence>
<feature type="region of interest" description="Disordered" evidence="1">
    <location>
        <begin position="20"/>
        <end position="46"/>
    </location>
</feature>
<reference evidence="2 3" key="1">
    <citation type="journal article" date="2019" name="Microorganisms">
        <title>Genome Insights into the Novel Species Microvirga brassicacearum, a Rapeseed Endophyte with Biotechnological Potential.</title>
        <authorList>
            <person name="Jimenez-Gomez A."/>
            <person name="Saati-Santamaria Z."/>
            <person name="Igual J.M."/>
            <person name="Rivas R."/>
            <person name="Mateos P.F."/>
            <person name="Garcia-Fraile P."/>
        </authorList>
    </citation>
    <scope>NUCLEOTIDE SEQUENCE [LARGE SCALE GENOMIC DNA]</scope>
    <source>
        <strain evidence="2 3">CDVBN77</strain>
    </source>
</reference>
<accession>A0A5N3PBL4</accession>
<dbReference type="AlphaFoldDB" id="A0A5N3PBL4"/>
<organism evidence="2 3">
    <name type="scientific">Microvirga brassicacearum</name>
    <dbReference type="NCBI Taxonomy" id="2580413"/>
    <lineage>
        <taxon>Bacteria</taxon>
        <taxon>Pseudomonadati</taxon>
        <taxon>Pseudomonadota</taxon>
        <taxon>Alphaproteobacteria</taxon>
        <taxon>Hyphomicrobiales</taxon>
        <taxon>Methylobacteriaceae</taxon>
        <taxon>Microvirga</taxon>
    </lineage>
</organism>
<sequence>MGIATDKVCELILRAKAIDVKEGQTDPDSGSNPTDDGGIDALVATPDDATEEEFREVIEGLNEDERADLIALVYIGRGDMEPAEWSDAVRLAREREAANVLPTADWLLGIPNLGDLWDEGLAAMGRSCAS</sequence>
<gene>
    <name evidence="2" type="ORF">FEZ63_11875</name>
</gene>
<evidence type="ECO:0000256" key="1">
    <source>
        <dbReference type="SAM" id="MobiDB-lite"/>
    </source>
</evidence>
<dbReference type="Pfam" id="PF12616">
    <property type="entry name" value="DUF3775"/>
    <property type="match status" value="1"/>
</dbReference>
<comment type="caution">
    <text evidence="2">The sequence shown here is derived from an EMBL/GenBank/DDBJ whole genome shotgun (WGS) entry which is preliminary data.</text>
</comment>
<keyword evidence="3" id="KW-1185">Reference proteome</keyword>